<evidence type="ECO:0000256" key="6">
    <source>
        <dbReference type="ARBA" id="ARBA00022679"/>
    </source>
</evidence>
<dbReference type="SUPFAM" id="SSF53335">
    <property type="entry name" value="S-adenosyl-L-methionine-dependent methyltransferases"/>
    <property type="match status" value="1"/>
</dbReference>
<sequence length="192" mass="22741">MKKKNKKTKKIRITGGFLKNRVLHSVNKINVRPTRNRIKQVLFNWLQQYIKNSICLDCFSGSGNLSIESVSRLATSVTALEKKYILVDKLKKTLKIFSITNISVFHTNTLWWLKKNGTPYDIIYLDPPFYNKILLNKSIQYLEKYNWINKDSIIYIEHTDNNIYIPKKWKLIKSKKIGIVSFSLFYRKNYIV</sequence>
<evidence type="ECO:0000256" key="8">
    <source>
        <dbReference type="PIRNR" id="PIRNR004553"/>
    </source>
</evidence>
<dbReference type="AlphaFoldDB" id="A0A451CW76"/>
<dbReference type="EMBL" id="LR217692">
    <property type="protein sequence ID" value="VFP77588.1"/>
    <property type="molecule type" value="Genomic_DNA"/>
</dbReference>
<dbReference type="GO" id="GO:0003676">
    <property type="term" value="F:nucleic acid binding"/>
    <property type="evidence" value="ECO:0007669"/>
    <property type="project" value="InterPro"/>
</dbReference>
<accession>A0A451CW76</accession>
<dbReference type="CDD" id="cd02440">
    <property type="entry name" value="AdoMet_MTases"/>
    <property type="match status" value="1"/>
</dbReference>
<organism evidence="9 10">
    <name type="scientific">Buchnera aphidicola</name>
    <name type="common">Cinara cf. splendens/pseudotsugae 3390</name>
    <dbReference type="NCBI Taxonomy" id="2518980"/>
    <lineage>
        <taxon>Bacteria</taxon>
        <taxon>Pseudomonadati</taxon>
        <taxon>Pseudomonadota</taxon>
        <taxon>Gammaproteobacteria</taxon>
        <taxon>Enterobacterales</taxon>
        <taxon>Erwiniaceae</taxon>
        <taxon>Buchnera</taxon>
    </lineage>
</organism>
<proteinExistence type="inferred from homology"/>
<dbReference type="InterPro" id="IPR002052">
    <property type="entry name" value="DNA_methylase_N6_adenine_CS"/>
</dbReference>
<dbReference type="GO" id="GO:0052913">
    <property type="term" value="F:16S rRNA (guanine(966)-N(2))-methyltransferase activity"/>
    <property type="evidence" value="ECO:0007669"/>
    <property type="project" value="UniProtKB-EC"/>
</dbReference>
<dbReference type="Gene3D" id="3.40.50.150">
    <property type="entry name" value="Vaccinia Virus protein VP39"/>
    <property type="match status" value="1"/>
</dbReference>
<evidence type="ECO:0000256" key="2">
    <source>
        <dbReference type="ARBA" id="ARBA00005269"/>
    </source>
</evidence>
<dbReference type="EC" id="2.1.1.171" evidence="3 8"/>
<dbReference type="Proteomes" id="UP000294466">
    <property type="component" value="Chromosome"/>
</dbReference>
<dbReference type="PROSITE" id="PS00092">
    <property type="entry name" value="N6_MTASE"/>
    <property type="match status" value="1"/>
</dbReference>
<evidence type="ECO:0000256" key="4">
    <source>
        <dbReference type="ARBA" id="ARBA00013682"/>
    </source>
</evidence>
<comment type="function">
    <text evidence="1 8">Specifically methylates the guanine in position 966 of 16S rRNA in the assembled 30S particle.</text>
</comment>
<keyword evidence="8" id="KW-0698">rRNA processing</keyword>
<dbReference type="OrthoDB" id="9803017at2"/>
<dbReference type="NCBIfam" id="TIGR00095">
    <property type="entry name" value="16S rRNA (guanine(966)-N(2))-methyltransferase RsmD"/>
    <property type="match status" value="1"/>
</dbReference>
<dbReference type="InterPro" id="IPR029063">
    <property type="entry name" value="SAM-dependent_MTases_sf"/>
</dbReference>
<keyword evidence="8" id="KW-0949">S-adenosyl-L-methionine</keyword>
<evidence type="ECO:0000256" key="3">
    <source>
        <dbReference type="ARBA" id="ARBA00012141"/>
    </source>
</evidence>
<dbReference type="PANTHER" id="PTHR43542">
    <property type="entry name" value="METHYLTRANSFERASE"/>
    <property type="match status" value="1"/>
</dbReference>
<dbReference type="PANTHER" id="PTHR43542:SF1">
    <property type="entry name" value="METHYLTRANSFERASE"/>
    <property type="match status" value="1"/>
</dbReference>
<evidence type="ECO:0000313" key="9">
    <source>
        <dbReference type="EMBL" id="VFP77588.1"/>
    </source>
</evidence>
<evidence type="ECO:0000256" key="5">
    <source>
        <dbReference type="ARBA" id="ARBA00022603"/>
    </source>
</evidence>
<reference evidence="9 10" key="1">
    <citation type="submission" date="2019-02" db="EMBL/GenBank/DDBJ databases">
        <authorList>
            <person name="Manzano-Marin A."/>
            <person name="Manzano-Marin A."/>
        </authorList>
    </citation>
    <scope>NUCLEOTIDE SEQUENCE [LARGE SCALE GENOMIC DNA]</scope>
    <source>
        <strain evidence="9 10">BuCisplendens/pseudotsugae</strain>
    </source>
</reference>
<evidence type="ECO:0000256" key="1">
    <source>
        <dbReference type="ARBA" id="ARBA00002649"/>
    </source>
</evidence>
<gene>
    <name evidence="9" type="primary">rsmD</name>
    <name evidence="9" type="ORF">BUCISPPS3390_014</name>
</gene>
<keyword evidence="6 8" id="KW-0808">Transferase</keyword>
<comment type="catalytic activity">
    <reaction evidence="7 8">
        <text>guanosine(966) in 16S rRNA + S-adenosyl-L-methionine = N(2)-methylguanosine(966) in 16S rRNA + S-adenosyl-L-homocysteine + H(+)</text>
        <dbReference type="Rhea" id="RHEA:23548"/>
        <dbReference type="Rhea" id="RHEA-COMP:10211"/>
        <dbReference type="Rhea" id="RHEA-COMP:10212"/>
        <dbReference type="ChEBI" id="CHEBI:15378"/>
        <dbReference type="ChEBI" id="CHEBI:57856"/>
        <dbReference type="ChEBI" id="CHEBI:59789"/>
        <dbReference type="ChEBI" id="CHEBI:74269"/>
        <dbReference type="ChEBI" id="CHEBI:74481"/>
        <dbReference type="EC" id="2.1.1.171"/>
    </reaction>
</comment>
<evidence type="ECO:0000313" key="10">
    <source>
        <dbReference type="Proteomes" id="UP000294466"/>
    </source>
</evidence>
<dbReference type="RefSeq" id="WP_154060642.1">
    <property type="nucleotide sequence ID" value="NZ_LR217692.1"/>
</dbReference>
<dbReference type="Pfam" id="PF03602">
    <property type="entry name" value="Cons_hypoth95"/>
    <property type="match status" value="1"/>
</dbReference>
<name>A0A451CW76_9GAMM</name>
<dbReference type="PIRSF" id="PIRSF004553">
    <property type="entry name" value="CHP00095"/>
    <property type="match status" value="1"/>
</dbReference>
<comment type="similarity">
    <text evidence="2 8">Belongs to the methyltransferase superfamily. RsmD family.</text>
</comment>
<evidence type="ECO:0000256" key="7">
    <source>
        <dbReference type="ARBA" id="ARBA00048326"/>
    </source>
</evidence>
<dbReference type="InterPro" id="IPR004398">
    <property type="entry name" value="RNA_MeTrfase_RsmD"/>
</dbReference>
<protein>
    <recommendedName>
        <fullName evidence="4 8">Ribosomal RNA small subunit methyltransferase D</fullName>
        <ecNumber evidence="3 8">2.1.1.171</ecNumber>
    </recommendedName>
</protein>
<keyword evidence="5 8" id="KW-0489">Methyltransferase</keyword>